<dbReference type="Proteomes" id="UP000194977">
    <property type="component" value="Unassembled WGS sequence"/>
</dbReference>
<proteinExistence type="inferred from homology"/>
<dbReference type="GO" id="GO:0005886">
    <property type="term" value="C:plasma membrane"/>
    <property type="evidence" value="ECO:0007669"/>
    <property type="project" value="UniProtKB-SubCell"/>
</dbReference>
<dbReference type="Proteomes" id="UP000194800">
    <property type="component" value="Unassembled WGS sequence"/>
</dbReference>
<evidence type="ECO:0000256" key="7">
    <source>
        <dbReference type="HAMAP-Rule" id="MF_00599"/>
    </source>
</evidence>
<evidence type="ECO:0000256" key="1">
    <source>
        <dbReference type="ARBA" id="ARBA00022475"/>
    </source>
</evidence>
<comment type="caution">
    <text evidence="8">The sequence shown here is derived from an EMBL/GenBank/DDBJ whole genome shotgun (WGS) entry which is preliminary data.</text>
</comment>
<feature type="coiled-coil region" evidence="7">
    <location>
        <begin position="38"/>
        <end position="72"/>
    </location>
</feature>
<comment type="subcellular location">
    <subcellularLocation>
        <location evidence="7">Cell inner membrane</location>
        <topology evidence="7">Single-pass type II membrane protein</topology>
    </subcellularLocation>
    <text evidence="7">Localizes to the division septum.</text>
</comment>
<name>A0A242NKS1_9GAMM</name>
<evidence type="ECO:0000256" key="2">
    <source>
        <dbReference type="ARBA" id="ARBA00022618"/>
    </source>
</evidence>
<accession>A0A242NKS1</accession>
<dbReference type="PANTHER" id="PTHR37485">
    <property type="entry name" value="CELL DIVISION PROTEIN FTSB"/>
    <property type="match status" value="1"/>
</dbReference>
<comment type="function">
    <text evidence="7">Essential cell division protein. May link together the upstream cell division proteins, which are predominantly cytoplasmic, with the downstream cell division proteins, which are predominantly periplasmic.</text>
</comment>
<dbReference type="InterPro" id="IPR007060">
    <property type="entry name" value="FtsL/DivIC"/>
</dbReference>
<dbReference type="GO" id="GO:0030428">
    <property type="term" value="C:cell septum"/>
    <property type="evidence" value="ECO:0007669"/>
    <property type="project" value="TreeGrafter"/>
</dbReference>
<dbReference type="EMBL" id="NARP01000004">
    <property type="protein sequence ID" value="OTQ01167.1"/>
    <property type="molecule type" value="Genomic_DNA"/>
</dbReference>
<dbReference type="RefSeq" id="WP_025314885.1">
    <property type="nucleotide sequence ID" value="NZ_CP007445.1"/>
</dbReference>
<comment type="similarity">
    <text evidence="7">Belongs to the FtsB family.</text>
</comment>
<evidence type="ECO:0000313" key="10">
    <source>
        <dbReference type="Proteomes" id="UP000194800"/>
    </source>
</evidence>
<dbReference type="AlphaFoldDB" id="A0A242NKS1"/>
<keyword evidence="3 7" id="KW-0812">Transmembrane</keyword>
<keyword evidence="7" id="KW-0175">Coiled coil</keyword>
<organism evidence="8 11">
    <name type="scientific">Gilliamella apicola</name>
    <dbReference type="NCBI Taxonomy" id="1196095"/>
    <lineage>
        <taxon>Bacteria</taxon>
        <taxon>Pseudomonadati</taxon>
        <taxon>Pseudomonadota</taxon>
        <taxon>Gammaproteobacteria</taxon>
        <taxon>Orbales</taxon>
        <taxon>Orbaceae</taxon>
        <taxon>Gilliamella</taxon>
    </lineage>
</organism>
<dbReference type="GO" id="GO:0032153">
    <property type="term" value="C:cell division site"/>
    <property type="evidence" value="ECO:0007669"/>
    <property type="project" value="UniProtKB-UniRule"/>
</dbReference>
<keyword evidence="10" id="KW-1185">Reference proteome</keyword>
<gene>
    <name evidence="7" type="primary">ftsB</name>
    <name evidence="9" type="ORF">B6C91_04290</name>
    <name evidence="8" type="ORF">B6D08_01880</name>
</gene>
<dbReference type="InterPro" id="IPR023081">
    <property type="entry name" value="Cell_div_FtsB"/>
</dbReference>
<dbReference type="GO" id="GO:0043093">
    <property type="term" value="P:FtsZ-dependent cytokinesis"/>
    <property type="evidence" value="ECO:0007669"/>
    <property type="project" value="UniProtKB-UniRule"/>
</dbReference>
<keyword evidence="2 7" id="KW-0132">Cell division</keyword>
<protein>
    <recommendedName>
        <fullName evidence="7">Cell division protein FtsB</fullName>
    </recommendedName>
</protein>
<dbReference type="HAMAP" id="MF_00599">
    <property type="entry name" value="FtsB"/>
    <property type="match status" value="1"/>
</dbReference>
<dbReference type="NCBIfam" id="NF002058">
    <property type="entry name" value="PRK00888.1"/>
    <property type="match status" value="1"/>
</dbReference>
<feature type="topological domain" description="Periplasmic" evidence="7">
    <location>
        <begin position="24"/>
        <end position="98"/>
    </location>
</feature>
<keyword evidence="5 7" id="KW-0472">Membrane</keyword>
<keyword evidence="1 7" id="KW-1003">Cell membrane</keyword>
<dbReference type="OrthoDB" id="7061211at2"/>
<dbReference type="Pfam" id="PF04977">
    <property type="entry name" value="DivIC"/>
    <property type="match status" value="1"/>
</dbReference>
<sequence length="98" mass="11740">MIRWKLPLILLIVLGYLQYSLWYGKNNVYDYRDNLQVLADLHEQNAQLKDRNEQMFAEINNLQRGSEAIEERARSHLGMVKPNEYFYRIIKDPNPQSQ</sequence>
<reference evidence="10 11" key="1">
    <citation type="submission" date="2017-03" db="EMBL/GenBank/DDBJ databases">
        <title>Comparative genomics of honeybee gut symbionts reveal geographically distinct and subgroup specific antibiotic resistance.</title>
        <authorList>
            <person name="Ludvigsen J."/>
            <person name="Porcellato D."/>
            <person name="Labee-Lund T.M."/>
            <person name="Amdam G.V."/>
            <person name="Rudi K."/>
        </authorList>
    </citation>
    <scope>NUCLEOTIDE SEQUENCE [LARGE SCALE GENOMIC DNA]</scope>
    <source>
        <strain evidence="8 11">A-7-12</strain>
        <strain evidence="9 10">A-9-12</strain>
    </source>
</reference>
<evidence type="ECO:0000256" key="5">
    <source>
        <dbReference type="ARBA" id="ARBA00023136"/>
    </source>
</evidence>
<keyword evidence="4 7" id="KW-1133">Transmembrane helix</keyword>
<evidence type="ECO:0000313" key="8">
    <source>
        <dbReference type="EMBL" id="OTQ01167.1"/>
    </source>
</evidence>
<evidence type="ECO:0000256" key="6">
    <source>
        <dbReference type="ARBA" id="ARBA00023306"/>
    </source>
</evidence>
<dbReference type="EMBL" id="NART01000012">
    <property type="protein sequence ID" value="OTQ10811.1"/>
    <property type="molecule type" value="Genomic_DNA"/>
</dbReference>
<comment type="subunit">
    <text evidence="7">Part of a complex composed of FtsB, FtsL and FtsQ.</text>
</comment>
<evidence type="ECO:0000313" key="9">
    <source>
        <dbReference type="EMBL" id="OTQ10811.1"/>
    </source>
</evidence>
<keyword evidence="6 7" id="KW-0131">Cell cycle</keyword>
<evidence type="ECO:0000313" key="11">
    <source>
        <dbReference type="Proteomes" id="UP000194977"/>
    </source>
</evidence>
<dbReference type="PANTHER" id="PTHR37485:SF1">
    <property type="entry name" value="CELL DIVISION PROTEIN FTSB"/>
    <property type="match status" value="1"/>
</dbReference>
<dbReference type="GeneID" id="29849349"/>
<feature type="topological domain" description="Cytoplasmic" evidence="7">
    <location>
        <begin position="1"/>
        <end position="5"/>
    </location>
</feature>
<keyword evidence="7" id="KW-0997">Cell inner membrane</keyword>
<evidence type="ECO:0000256" key="3">
    <source>
        <dbReference type="ARBA" id="ARBA00022692"/>
    </source>
</evidence>
<evidence type="ECO:0000256" key="4">
    <source>
        <dbReference type="ARBA" id="ARBA00022989"/>
    </source>
</evidence>